<accession>A0A2I0XB73</accession>
<evidence type="ECO:0000313" key="2">
    <source>
        <dbReference type="Proteomes" id="UP000233837"/>
    </source>
</evidence>
<keyword evidence="2" id="KW-1185">Reference proteome</keyword>
<dbReference type="Proteomes" id="UP000233837">
    <property type="component" value="Unassembled WGS sequence"/>
</dbReference>
<name>A0A2I0XB73_9ASPA</name>
<reference evidence="1 2" key="2">
    <citation type="journal article" date="2017" name="Nature">
        <title>The Apostasia genome and the evolution of orchids.</title>
        <authorList>
            <person name="Zhang G.Q."/>
            <person name="Liu K.W."/>
            <person name="Li Z."/>
            <person name="Lohaus R."/>
            <person name="Hsiao Y.Y."/>
            <person name="Niu S.C."/>
            <person name="Wang J.Y."/>
            <person name="Lin Y.C."/>
            <person name="Xu Q."/>
            <person name="Chen L.J."/>
            <person name="Yoshida K."/>
            <person name="Fujiwara S."/>
            <person name="Wang Z.W."/>
            <person name="Zhang Y.Q."/>
            <person name="Mitsuda N."/>
            <person name="Wang M."/>
            <person name="Liu G.H."/>
            <person name="Pecoraro L."/>
            <person name="Huang H.X."/>
            <person name="Xiao X.J."/>
            <person name="Lin M."/>
            <person name="Wu X.Y."/>
            <person name="Wu W.L."/>
            <person name="Chen Y.Y."/>
            <person name="Chang S.B."/>
            <person name="Sakamoto S."/>
            <person name="Ohme-Takagi M."/>
            <person name="Yagi M."/>
            <person name="Zeng S.J."/>
            <person name="Shen C.Y."/>
            <person name="Yeh C.M."/>
            <person name="Luo Y.B."/>
            <person name="Tsai W.C."/>
            <person name="Van de Peer Y."/>
            <person name="Liu Z.J."/>
        </authorList>
    </citation>
    <scope>NUCLEOTIDE SEQUENCE [LARGE SCALE GENOMIC DNA]</scope>
    <source>
        <tissue evidence="1">The whole plant</tissue>
    </source>
</reference>
<evidence type="ECO:0000313" key="1">
    <source>
        <dbReference type="EMBL" id="PKU85134.1"/>
    </source>
</evidence>
<gene>
    <name evidence="1" type="ORF">MA16_Dca023948</name>
</gene>
<reference evidence="1 2" key="1">
    <citation type="journal article" date="2016" name="Sci. Rep.">
        <title>The Dendrobium catenatum Lindl. genome sequence provides insights into polysaccharide synthase, floral development and adaptive evolution.</title>
        <authorList>
            <person name="Zhang G.Q."/>
            <person name="Xu Q."/>
            <person name="Bian C."/>
            <person name="Tsai W.C."/>
            <person name="Yeh C.M."/>
            <person name="Liu K.W."/>
            <person name="Yoshida K."/>
            <person name="Zhang L.S."/>
            <person name="Chang S.B."/>
            <person name="Chen F."/>
            <person name="Shi Y."/>
            <person name="Su Y.Y."/>
            <person name="Zhang Y.Q."/>
            <person name="Chen L.J."/>
            <person name="Yin Y."/>
            <person name="Lin M."/>
            <person name="Huang H."/>
            <person name="Deng H."/>
            <person name="Wang Z.W."/>
            <person name="Zhu S.L."/>
            <person name="Zhao X."/>
            <person name="Deng C."/>
            <person name="Niu S.C."/>
            <person name="Huang J."/>
            <person name="Wang M."/>
            <person name="Liu G.H."/>
            <person name="Yang H.J."/>
            <person name="Xiao X.J."/>
            <person name="Hsiao Y.Y."/>
            <person name="Wu W.L."/>
            <person name="Chen Y.Y."/>
            <person name="Mitsuda N."/>
            <person name="Ohme-Takagi M."/>
            <person name="Luo Y.B."/>
            <person name="Van de Peer Y."/>
            <person name="Liu Z.J."/>
        </authorList>
    </citation>
    <scope>NUCLEOTIDE SEQUENCE [LARGE SCALE GENOMIC DNA]</scope>
    <source>
        <tissue evidence="1">The whole plant</tissue>
    </source>
</reference>
<organism evidence="1 2">
    <name type="scientific">Dendrobium catenatum</name>
    <dbReference type="NCBI Taxonomy" id="906689"/>
    <lineage>
        <taxon>Eukaryota</taxon>
        <taxon>Viridiplantae</taxon>
        <taxon>Streptophyta</taxon>
        <taxon>Embryophyta</taxon>
        <taxon>Tracheophyta</taxon>
        <taxon>Spermatophyta</taxon>
        <taxon>Magnoliopsida</taxon>
        <taxon>Liliopsida</taxon>
        <taxon>Asparagales</taxon>
        <taxon>Orchidaceae</taxon>
        <taxon>Epidendroideae</taxon>
        <taxon>Malaxideae</taxon>
        <taxon>Dendrobiinae</taxon>
        <taxon>Dendrobium</taxon>
    </lineage>
</organism>
<dbReference type="EMBL" id="KZ501996">
    <property type="protein sequence ID" value="PKU85134.1"/>
    <property type="molecule type" value="Genomic_DNA"/>
</dbReference>
<proteinExistence type="predicted"/>
<sequence length="124" mass="13416">MNALRPNGSLRPNGRGSNGIVIREGEVPCFRQVPVEGKGKNLLVESMAWKKSLGVKRNPGLAILEPSASDTNISNNGLGSHSGAAKVKLSKELRSLGPVELDYKKKKRYDRLNPKDGERPSALV</sequence>
<dbReference type="AlphaFoldDB" id="A0A2I0XB73"/>
<protein>
    <submittedName>
        <fullName evidence="1">Uncharacterized protein</fullName>
    </submittedName>
</protein>